<accession>A0A372FQ96</accession>
<protein>
    <recommendedName>
        <fullName evidence="4">ATP-dependent exonuclease SbcCD, C subunit-like protein</fullName>
    </recommendedName>
</protein>
<evidence type="ECO:0000256" key="1">
    <source>
        <dbReference type="SAM" id="MobiDB-lite"/>
    </source>
</evidence>
<evidence type="ECO:0000313" key="2">
    <source>
        <dbReference type="EMBL" id="RFS39323.1"/>
    </source>
</evidence>
<feature type="compositionally biased region" description="Basic and acidic residues" evidence="1">
    <location>
        <begin position="1"/>
        <end position="14"/>
    </location>
</feature>
<dbReference type="EMBL" id="QVFU01000122">
    <property type="protein sequence ID" value="RFS39323.1"/>
    <property type="molecule type" value="Genomic_DNA"/>
</dbReference>
<proteinExistence type="predicted"/>
<comment type="caution">
    <text evidence="2">The sequence shown here is derived from an EMBL/GenBank/DDBJ whole genome shotgun (WGS) entry which is preliminary data.</text>
</comment>
<feature type="compositionally biased region" description="Basic residues" evidence="1">
    <location>
        <begin position="33"/>
        <end position="43"/>
    </location>
</feature>
<sequence length="390" mass="45022">AEDLRTAHQREGHRTPLRHPRLRLHSDQTRRGCHDRHPRRHPRPTLDTTRLGTRLTHHEQRPPPPITHCHQRLRHGVALNAYFRRRYPLEAAELDNSIQSAGEYRVMRDRLIRDDLPRFEAEFKNYLNTNTIRDIASFHSQLNKQTALIRERIATINQSLVGIDYNPGRYIRLDGNPSPNVEIRDFIGDLRACTDNSLGGDDSDQYSEQKFLQVKRIIERFQGREGFTDIDRTWARRVTDVRNWFVFSASERWREDDAEHETYTDSGGKSGGQKEKLAYTILAASLAYQFKLDSPASDANTFRFVVIDEAFGRGSETSTQFALALFQRIGLQLLIVTPLQKIHVIEPYVAAVGFVDNPNGNYSRLQSLTIEEYHERRQAHESNASPASEV</sequence>
<feature type="non-terminal residue" evidence="2">
    <location>
        <position position="1"/>
    </location>
</feature>
<keyword evidence="3" id="KW-1185">Reference proteome</keyword>
<name>A0A372FQ96_9ACTN</name>
<gene>
    <name evidence="2" type="ORF">D0Q02_30765</name>
</gene>
<dbReference type="Proteomes" id="UP000262621">
    <property type="component" value="Unassembled WGS sequence"/>
</dbReference>
<evidence type="ECO:0000313" key="3">
    <source>
        <dbReference type="Proteomes" id="UP000262621"/>
    </source>
</evidence>
<evidence type="ECO:0008006" key="4">
    <source>
        <dbReference type="Google" id="ProtNLM"/>
    </source>
</evidence>
<dbReference type="Pfam" id="PF13558">
    <property type="entry name" value="SbcC_Walker_B"/>
    <property type="match status" value="1"/>
</dbReference>
<feature type="region of interest" description="Disordered" evidence="1">
    <location>
        <begin position="1"/>
        <end position="66"/>
    </location>
</feature>
<reference evidence="2 3" key="1">
    <citation type="submission" date="2018-08" db="EMBL/GenBank/DDBJ databases">
        <title>Verrucosispora craniellae sp. nov., isolated from a marine sponge in the South China Sea.</title>
        <authorList>
            <person name="Li L."/>
            <person name="Lin H.W."/>
        </authorList>
    </citation>
    <scope>NUCLEOTIDE SEQUENCE [LARGE SCALE GENOMIC DNA]</scope>
    <source>
        <strain evidence="2 3">LHW63014</strain>
    </source>
</reference>
<dbReference type="AlphaFoldDB" id="A0A372FQ96"/>
<organism evidence="2 3">
    <name type="scientific">Micromonospora craniellae</name>
    <dbReference type="NCBI Taxonomy" id="2294034"/>
    <lineage>
        <taxon>Bacteria</taxon>
        <taxon>Bacillati</taxon>
        <taxon>Actinomycetota</taxon>
        <taxon>Actinomycetes</taxon>
        <taxon>Micromonosporales</taxon>
        <taxon>Micromonosporaceae</taxon>
        <taxon>Micromonospora</taxon>
    </lineage>
</organism>
<feature type="compositionally biased region" description="Low complexity" evidence="1">
    <location>
        <begin position="45"/>
        <end position="54"/>
    </location>
</feature>